<dbReference type="AlphaFoldDB" id="A0A9P7GI90"/>
<reference evidence="3" key="1">
    <citation type="submission" date="2020-07" db="EMBL/GenBank/DDBJ databases">
        <authorList>
            <person name="Nieuwenhuis M."/>
            <person name="Van De Peppel L.J.J."/>
        </authorList>
    </citation>
    <scope>NUCLEOTIDE SEQUENCE</scope>
    <source>
        <strain evidence="3">AP01</strain>
        <tissue evidence="3">Mycelium</tissue>
    </source>
</reference>
<feature type="region of interest" description="Disordered" evidence="1">
    <location>
        <begin position="176"/>
        <end position="204"/>
    </location>
</feature>
<protein>
    <recommendedName>
        <fullName evidence="2">Fungal-type protein kinase domain-containing protein</fullName>
    </recommendedName>
</protein>
<accession>A0A9P7GI90</accession>
<dbReference type="PANTHER" id="PTHR38248">
    <property type="entry name" value="FUNK1 6"/>
    <property type="match status" value="1"/>
</dbReference>
<dbReference type="InterPro" id="IPR040976">
    <property type="entry name" value="Pkinase_fungal"/>
</dbReference>
<dbReference type="Gene3D" id="1.10.510.10">
    <property type="entry name" value="Transferase(Phosphotransferase) domain 1"/>
    <property type="match status" value="1"/>
</dbReference>
<dbReference type="Proteomes" id="UP000775547">
    <property type="component" value="Unassembled WGS sequence"/>
</dbReference>
<dbReference type="SUPFAM" id="SSF56112">
    <property type="entry name" value="Protein kinase-like (PK-like)"/>
    <property type="match status" value="1"/>
</dbReference>
<feature type="domain" description="Fungal-type protein kinase" evidence="2">
    <location>
        <begin position="383"/>
        <end position="530"/>
    </location>
</feature>
<sequence length="590" mass="66763">MTNTSTPYKRGVTGFADTTRCKSMEPFLKEDLDRKFSSSVSFREFVHHVWGIDYDIAYHLLTLLKPNDCAFPTEALQRYESASKETKMYTPFTVIAQNLVEQAAKAVELLGPDKVKANRVKFWHGKGRQQFASVLWDVKPDLLTVAKELFATVGSVHTWGHACHIIEAKHKDYTWKEKTQRKKHKPSGGLRPSNDSKRRHTGHRMAADTIQIARYGLECMAASTRHYASGTGLIDSRFPCEHPEQLAVVLYALSVCDDVDAGVDPHLVYPSTRPERPKNALKHWQDVVGATINLPSSNDSPDQSFLIEETIFRYRGLVGRGTMVYRVSSLLNLSLGSLALKLGFPVTDHVLEAKTISHLRDTVPAWCKDHLPEVTFSTSRTAEQLSLHRVELLKLHPIVAIEDRLLHALVMKLYGKLWTVGRVEAFMDVYVDCVECHFHSYSAGNVLHRDLSENDIMFNRLDNGDIKGILNDWDMSSWLDEDTKAALPSTATQLTGTLPFMARDLLVDGNSPPHLYRHDLEYFLYILIWAAFHYDFDQQTQAPKIHSALARWDNSDLENCCNAKIVLITDSERRDVLFASVPPAGQHLLP</sequence>
<evidence type="ECO:0000256" key="1">
    <source>
        <dbReference type="SAM" id="MobiDB-lite"/>
    </source>
</evidence>
<gene>
    <name evidence="3" type="ORF">DXG03_009439</name>
</gene>
<name>A0A9P7GI90_9AGAR</name>
<proteinExistence type="predicted"/>
<evidence type="ECO:0000313" key="3">
    <source>
        <dbReference type="EMBL" id="KAG5647502.1"/>
    </source>
</evidence>
<comment type="caution">
    <text evidence="3">The sequence shown here is derived from an EMBL/GenBank/DDBJ whole genome shotgun (WGS) entry which is preliminary data.</text>
</comment>
<evidence type="ECO:0000313" key="4">
    <source>
        <dbReference type="Proteomes" id="UP000775547"/>
    </source>
</evidence>
<organism evidence="3 4">
    <name type="scientific">Asterophora parasitica</name>
    <dbReference type="NCBI Taxonomy" id="117018"/>
    <lineage>
        <taxon>Eukaryota</taxon>
        <taxon>Fungi</taxon>
        <taxon>Dikarya</taxon>
        <taxon>Basidiomycota</taxon>
        <taxon>Agaricomycotina</taxon>
        <taxon>Agaricomycetes</taxon>
        <taxon>Agaricomycetidae</taxon>
        <taxon>Agaricales</taxon>
        <taxon>Tricholomatineae</taxon>
        <taxon>Lyophyllaceae</taxon>
        <taxon>Asterophora</taxon>
    </lineage>
</organism>
<dbReference type="OrthoDB" id="5569250at2759"/>
<dbReference type="InterPro" id="IPR011009">
    <property type="entry name" value="Kinase-like_dom_sf"/>
</dbReference>
<reference evidence="3" key="2">
    <citation type="submission" date="2021-10" db="EMBL/GenBank/DDBJ databases">
        <title>Phylogenomics reveals ancestral predisposition of the termite-cultivated fungus Termitomyces towards a domesticated lifestyle.</title>
        <authorList>
            <person name="Auxier B."/>
            <person name="Grum-Grzhimaylo A."/>
            <person name="Cardenas M.E."/>
            <person name="Lodge J.D."/>
            <person name="Laessoe T."/>
            <person name="Pedersen O."/>
            <person name="Smith M.E."/>
            <person name="Kuyper T.W."/>
            <person name="Franco-Molano E.A."/>
            <person name="Baroni T.J."/>
            <person name="Aanen D.K."/>
        </authorList>
    </citation>
    <scope>NUCLEOTIDE SEQUENCE</scope>
    <source>
        <strain evidence="3">AP01</strain>
        <tissue evidence="3">Mycelium</tissue>
    </source>
</reference>
<keyword evidence="4" id="KW-1185">Reference proteome</keyword>
<dbReference type="EMBL" id="JABCKV010000009">
    <property type="protein sequence ID" value="KAG5647502.1"/>
    <property type="molecule type" value="Genomic_DNA"/>
</dbReference>
<evidence type="ECO:0000259" key="2">
    <source>
        <dbReference type="Pfam" id="PF17667"/>
    </source>
</evidence>
<dbReference type="Pfam" id="PF17667">
    <property type="entry name" value="Pkinase_fungal"/>
    <property type="match status" value="1"/>
</dbReference>
<dbReference type="PANTHER" id="PTHR38248:SF2">
    <property type="entry name" value="FUNK1 11"/>
    <property type="match status" value="1"/>
</dbReference>